<protein>
    <submittedName>
        <fullName evidence="3">Uncharacterized protein</fullName>
    </submittedName>
</protein>
<reference evidence="3 4" key="1">
    <citation type="submission" date="2013-08" db="EMBL/GenBank/DDBJ databases">
        <authorList>
            <person name="Weinstock G."/>
            <person name="Sodergren E."/>
            <person name="Wylie T."/>
            <person name="Fulton L."/>
            <person name="Fulton R."/>
            <person name="Fronick C."/>
            <person name="O'Laughlin M."/>
            <person name="Godfrey J."/>
            <person name="Miner T."/>
            <person name="Herter B."/>
            <person name="Appelbaum E."/>
            <person name="Cordes M."/>
            <person name="Lek S."/>
            <person name="Wollam A."/>
            <person name="Pepin K.H."/>
            <person name="Palsikar V.B."/>
            <person name="Mitreva M."/>
            <person name="Wilson R.K."/>
        </authorList>
    </citation>
    <scope>NUCLEOTIDE SEQUENCE [LARGE SCALE GENOMIC DNA]</scope>
    <source>
        <strain evidence="3 4">F0580</strain>
    </source>
</reference>
<accession>U1SJ05</accession>
<evidence type="ECO:0000313" key="4">
    <source>
        <dbReference type="Proteomes" id="UP000016519"/>
    </source>
</evidence>
<dbReference type="HOGENOM" id="CLU_1479131_0_0_11"/>
<organism evidence="3 4">
    <name type="scientific">Alloscardovia omnicolens F0580</name>
    <dbReference type="NCBI Taxonomy" id="1321816"/>
    <lineage>
        <taxon>Bacteria</taxon>
        <taxon>Bacillati</taxon>
        <taxon>Actinomycetota</taxon>
        <taxon>Actinomycetes</taxon>
        <taxon>Bifidobacteriales</taxon>
        <taxon>Bifidobacteriaceae</taxon>
        <taxon>Alloscardovia</taxon>
    </lineage>
</organism>
<dbReference type="AlphaFoldDB" id="U1SJ05"/>
<dbReference type="PATRIC" id="fig|1321816.3.peg.304"/>
<gene>
    <name evidence="3" type="ORF">HMPREF9244_00352</name>
</gene>
<feature type="transmembrane region" description="Helical" evidence="2">
    <location>
        <begin position="47"/>
        <end position="68"/>
    </location>
</feature>
<keyword evidence="4" id="KW-1185">Reference proteome</keyword>
<evidence type="ECO:0000313" key="3">
    <source>
        <dbReference type="EMBL" id="ERH31913.1"/>
    </source>
</evidence>
<comment type="caution">
    <text evidence="3">The sequence shown here is derived from an EMBL/GenBank/DDBJ whole genome shotgun (WGS) entry which is preliminary data.</text>
</comment>
<sequence length="182" mass="20858">MDSTKAKSQEHIEPDMNSNSRAVDSHKNNRLRKTLSTLFARQEFSSWSYVFFFCLFNLFAIFILQWAVSSNRATENALRFLTDIFRGNFRIINGFLLLGLVYFIVLILINRFWIASQIFVTLSAVLTVIEKFKIVSRTETIVPSDLGFVTGGNAQNLAAWMPYNAVSIISMLAYFCLLLLFL</sequence>
<dbReference type="Proteomes" id="UP000016519">
    <property type="component" value="Unassembled WGS sequence"/>
</dbReference>
<feature type="transmembrane region" description="Helical" evidence="2">
    <location>
        <begin position="160"/>
        <end position="181"/>
    </location>
</feature>
<feature type="transmembrane region" description="Helical" evidence="2">
    <location>
        <begin position="89"/>
        <end position="114"/>
    </location>
</feature>
<proteinExistence type="predicted"/>
<evidence type="ECO:0000256" key="1">
    <source>
        <dbReference type="SAM" id="MobiDB-lite"/>
    </source>
</evidence>
<evidence type="ECO:0000256" key="2">
    <source>
        <dbReference type="SAM" id="Phobius"/>
    </source>
</evidence>
<feature type="compositionally biased region" description="Basic and acidic residues" evidence="1">
    <location>
        <begin position="1"/>
        <end position="14"/>
    </location>
</feature>
<dbReference type="EMBL" id="AWSI01000009">
    <property type="protein sequence ID" value="ERH31913.1"/>
    <property type="molecule type" value="Genomic_DNA"/>
</dbReference>
<keyword evidence="2" id="KW-0472">Membrane</keyword>
<feature type="region of interest" description="Disordered" evidence="1">
    <location>
        <begin position="1"/>
        <end position="25"/>
    </location>
</feature>
<keyword evidence="2" id="KW-1133">Transmembrane helix</keyword>
<keyword evidence="2" id="KW-0812">Transmembrane</keyword>
<name>U1SJ05_9BIFI</name>